<name>A0A919EBJ2_9ACTN</name>
<evidence type="ECO:0000313" key="2">
    <source>
        <dbReference type="EMBL" id="GHF33545.1"/>
    </source>
</evidence>
<comment type="caution">
    <text evidence="2">The sequence shown here is derived from an EMBL/GenBank/DDBJ whole genome shotgun (WGS) entry which is preliminary data.</text>
</comment>
<reference evidence="2" key="2">
    <citation type="submission" date="2020-09" db="EMBL/GenBank/DDBJ databases">
        <authorList>
            <person name="Sun Q."/>
            <person name="Ohkuma M."/>
        </authorList>
    </citation>
    <scope>NUCLEOTIDE SEQUENCE</scope>
    <source>
        <strain evidence="2">JCM 4059</strain>
    </source>
</reference>
<dbReference type="Proteomes" id="UP000638313">
    <property type="component" value="Unassembled WGS sequence"/>
</dbReference>
<protein>
    <submittedName>
        <fullName evidence="2">Uncharacterized protein</fullName>
    </submittedName>
</protein>
<dbReference type="EMBL" id="BNBD01000002">
    <property type="protein sequence ID" value="GHF33545.1"/>
    <property type="molecule type" value="Genomic_DNA"/>
</dbReference>
<feature type="region of interest" description="Disordered" evidence="1">
    <location>
        <begin position="145"/>
        <end position="168"/>
    </location>
</feature>
<accession>A0A919EBJ2</accession>
<proteinExistence type="predicted"/>
<keyword evidence="3" id="KW-1185">Reference proteome</keyword>
<organism evidence="2 3">
    <name type="scientific">Streptomyces mashuensis</name>
    <dbReference type="NCBI Taxonomy" id="33904"/>
    <lineage>
        <taxon>Bacteria</taxon>
        <taxon>Bacillati</taxon>
        <taxon>Actinomycetota</taxon>
        <taxon>Actinomycetes</taxon>
        <taxon>Kitasatosporales</taxon>
        <taxon>Streptomycetaceae</taxon>
        <taxon>Streptomyces</taxon>
    </lineage>
</organism>
<evidence type="ECO:0000256" key="1">
    <source>
        <dbReference type="SAM" id="MobiDB-lite"/>
    </source>
</evidence>
<evidence type="ECO:0000313" key="3">
    <source>
        <dbReference type="Proteomes" id="UP000638313"/>
    </source>
</evidence>
<reference evidence="2" key="1">
    <citation type="journal article" date="2014" name="Int. J. Syst. Evol. Microbiol.">
        <title>Complete genome sequence of Corynebacterium casei LMG S-19264T (=DSM 44701T), isolated from a smear-ripened cheese.</title>
        <authorList>
            <consortium name="US DOE Joint Genome Institute (JGI-PGF)"/>
            <person name="Walter F."/>
            <person name="Albersmeier A."/>
            <person name="Kalinowski J."/>
            <person name="Ruckert C."/>
        </authorList>
    </citation>
    <scope>NUCLEOTIDE SEQUENCE</scope>
    <source>
        <strain evidence="2">JCM 4059</strain>
    </source>
</reference>
<sequence>MTFRAMKGGGACVNPDQRHGAEEWVTTATAPLSPASGRAFWQEPLFPSKPALASQAPVMKVETKAAPPAPPAAPAVPPQDLSHTWVVAAEIQVEQRIASIADFRGSFKATAGQRVDALEVYCKGCRRPYDEVKGEDCAEKVDNRHLIGGDQSTRKKRKLPPPPTGTKIIPREKVQRRGISAYMAGVTRPR</sequence>
<dbReference type="AlphaFoldDB" id="A0A919EBJ2"/>
<gene>
    <name evidence="2" type="ORF">GCM10010218_13300</name>
</gene>